<keyword evidence="4 9" id="KW-0997">Cell inner membrane</keyword>
<dbReference type="EMBL" id="JABEPP010000004">
    <property type="protein sequence ID" value="NNM74035.1"/>
    <property type="molecule type" value="Genomic_DNA"/>
</dbReference>
<feature type="transmembrane region" description="Helical" evidence="9">
    <location>
        <begin position="92"/>
        <end position="111"/>
    </location>
</feature>
<dbReference type="PANTHER" id="PTHR35011">
    <property type="entry name" value="2,3-DIKETO-L-GULONATE TRAP TRANSPORTER SMALL PERMEASE PROTEIN YIAM"/>
    <property type="match status" value="1"/>
</dbReference>
<evidence type="ECO:0000256" key="3">
    <source>
        <dbReference type="ARBA" id="ARBA00022475"/>
    </source>
</evidence>
<evidence type="ECO:0000256" key="10">
    <source>
        <dbReference type="SAM" id="MobiDB-lite"/>
    </source>
</evidence>
<evidence type="ECO:0000256" key="7">
    <source>
        <dbReference type="ARBA" id="ARBA00023136"/>
    </source>
</evidence>
<dbReference type="GO" id="GO:0015740">
    <property type="term" value="P:C4-dicarboxylate transport"/>
    <property type="evidence" value="ECO:0007669"/>
    <property type="project" value="TreeGrafter"/>
</dbReference>
<reference evidence="12 13" key="1">
    <citation type="submission" date="2020-04" db="EMBL/GenBank/DDBJ databases">
        <title>Enterovirga sp. isolate from soil.</title>
        <authorList>
            <person name="Chea S."/>
            <person name="Kim D.-U."/>
        </authorList>
    </citation>
    <scope>NUCLEOTIDE SEQUENCE [LARGE SCALE GENOMIC DNA]</scope>
    <source>
        <strain evidence="12 13">DB1703</strain>
    </source>
</reference>
<feature type="region of interest" description="Disordered" evidence="10">
    <location>
        <begin position="184"/>
        <end position="207"/>
    </location>
</feature>
<evidence type="ECO:0000256" key="4">
    <source>
        <dbReference type="ARBA" id="ARBA00022519"/>
    </source>
</evidence>
<evidence type="ECO:0000256" key="1">
    <source>
        <dbReference type="ARBA" id="ARBA00004429"/>
    </source>
</evidence>
<evidence type="ECO:0000256" key="2">
    <source>
        <dbReference type="ARBA" id="ARBA00022448"/>
    </source>
</evidence>
<dbReference type="Pfam" id="PF04290">
    <property type="entry name" value="DctQ"/>
    <property type="match status" value="1"/>
</dbReference>
<feature type="transmembrane region" description="Helical" evidence="9">
    <location>
        <begin position="54"/>
        <end position="72"/>
    </location>
</feature>
<dbReference type="RefSeq" id="WP_171219464.1">
    <property type="nucleotide sequence ID" value="NZ_JABEPP010000004.1"/>
</dbReference>
<keyword evidence="3" id="KW-1003">Cell membrane</keyword>
<dbReference type="AlphaFoldDB" id="A0A849ICR5"/>
<protein>
    <recommendedName>
        <fullName evidence="9">TRAP transporter small permease protein</fullName>
    </recommendedName>
</protein>
<keyword evidence="6 9" id="KW-1133">Transmembrane helix</keyword>
<evidence type="ECO:0000256" key="5">
    <source>
        <dbReference type="ARBA" id="ARBA00022692"/>
    </source>
</evidence>
<keyword evidence="5 9" id="KW-0812">Transmembrane</keyword>
<dbReference type="InterPro" id="IPR055348">
    <property type="entry name" value="DctQ"/>
</dbReference>
<comment type="caution">
    <text evidence="12">The sequence shown here is derived from an EMBL/GenBank/DDBJ whole genome shotgun (WGS) entry which is preliminary data.</text>
</comment>
<comment type="subcellular location">
    <subcellularLocation>
        <location evidence="1 9">Cell inner membrane</location>
        <topology evidence="1 9">Multi-pass membrane protein</topology>
    </subcellularLocation>
</comment>
<dbReference type="GO" id="GO:0005886">
    <property type="term" value="C:plasma membrane"/>
    <property type="evidence" value="ECO:0007669"/>
    <property type="project" value="UniProtKB-SubCell"/>
</dbReference>
<gene>
    <name evidence="12" type="ORF">HJG44_16785</name>
</gene>
<dbReference type="InterPro" id="IPR007387">
    <property type="entry name" value="TRAP_DctQ"/>
</dbReference>
<evidence type="ECO:0000256" key="6">
    <source>
        <dbReference type="ARBA" id="ARBA00022989"/>
    </source>
</evidence>
<sequence length="207" mass="22281">MTSFLHQWIGLADRIATWAVRIAGAMMLAAAILVSFDVLLRKFASVTVGGADELSGYAFAVGTSWALAFTLLRRANVRVDALYARLPERLAAALDLLALLSLLVFVGYLTWRASLVLQDSLLFSARATTPLATPLWIPQTLWLAGFGLFLFTILPLIAAVAFALARGDRATVRRLAGARTLEEEAAEEKSHTAGLQPAGLQTLGGER</sequence>
<dbReference type="GO" id="GO:0022857">
    <property type="term" value="F:transmembrane transporter activity"/>
    <property type="evidence" value="ECO:0007669"/>
    <property type="project" value="UniProtKB-UniRule"/>
</dbReference>
<keyword evidence="2 9" id="KW-0813">Transport</keyword>
<dbReference type="Proteomes" id="UP000564885">
    <property type="component" value="Unassembled WGS sequence"/>
</dbReference>
<feature type="domain" description="Tripartite ATP-independent periplasmic transporters DctQ component" evidence="11">
    <location>
        <begin position="31"/>
        <end position="154"/>
    </location>
</feature>
<name>A0A849ICR5_9HYPH</name>
<accession>A0A849ICR5</accession>
<feature type="transmembrane region" description="Helical" evidence="9">
    <location>
        <begin position="141"/>
        <end position="165"/>
    </location>
</feature>
<keyword evidence="7 9" id="KW-0472">Membrane</keyword>
<feature type="transmembrane region" description="Helical" evidence="9">
    <location>
        <begin position="15"/>
        <end position="34"/>
    </location>
</feature>
<dbReference type="PANTHER" id="PTHR35011:SF10">
    <property type="entry name" value="TRAP TRANSPORTER SMALL PERMEASE PROTEIN"/>
    <property type="match status" value="1"/>
</dbReference>
<comment type="subunit">
    <text evidence="9">The complex comprises the extracytoplasmic solute receptor protein and the two transmembrane proteins.</text>
</comment>
<comment type="function">
    <text evidence="9">Part of the tripartite ATP-independent periplasmic (TRAP) transport system.</text>
</comment>
<organism evidence="12 13">
    <name type="scientific">Enterovirga aerilata</name>
    <dbReference type="NCBI Taxonomy" id="2730920"/>
    <lineage>
        <taxon>Bacteria</taxon>
        <taxon>Pseudomonadati</taxon>
        <taxon>Pseudomonadota</taxon>
        <taxon>Alphaproteobacteria</taxon>
        <taxon>Hyphomicrobiales</taxon>
        <taxon>Methylobacteriaceae</taxon>
        <taxon>Enterovirga</taxon>
    </lineage>
</organism>
<proteinExistence type="inferred from homology"/>
<evidence type="ECO:0000313" key="13">
    <source>
        <dbReference type="Proteomes" id="UP000564885"/>
    </source>
</evidence>
<evidence type="ECO:0000313" key="12">
    <source>
        <dbReference type="EMBL" id="NNM74035.1"/>
    </source>
</evidence>
<evidence type="ECO:0000259" key="11">
    <source>
        <dbReference type="Pfam" id="PF04290"/>
    </source>
</evidence>
<comment type="similarity">
    <text evidence="8 9">Belongs to the TRAP transporter small permease family.</text>
</comment>
<evidence type="ECO:0000256" key="8">
    <source>
        <dbReference type="ARBA" id="ARBA00038436"/>
    </source>
</evidence>
<keyword evidence="13" id="KW-1185">Reference proteome</keyword>
<evidence type="ECO:0000256" key="9">
    <source>
        <dbReference type="RuleBase" id="RU369079"/>
    </source>
</evidence>